<evidence type="ECO:0000313" key="3">
    <source>
        <dbReference type="Proteomes" id="UP001139157"/>
    </source>
</evidence>
<dbReference type="EMBL" id="JAMRXG010000003">
    <property type="protein sequence ID" value="MCM6773312.1"/>
    <property type="molecule type" value="Genomic_DNA"/>
</dbReference>
<feature type="region of interest" description="Disordered" evidence="1">
    <location>
        <begin position="1"/>
        <end position="60"/>
    </location>
</feature>
<dbReference type="RefSeq" id="WP_251910370.1">
    <property type="nucleotide sequence ID" value="NZ_JAMRXG010000003.1"/>
</dbReference>
<gene>
    <name evidence="2" type="ORF">NDR86_07490</name>
</gene>
<organism evidence="2 3">
    <name type="scientific">Nocardia pulmonis</name>
    <dbReference type="NCBI Taxonomy" id="2951408"/>
    <lineage>
        <taxon>Bacteria</taxon>
        <taxon>Bacillati</taxon>
        <taxon>Actinomycetota</taxon>
        <taxon>Actinomycetes</taxon>
        <taxon>Mycobacteriales</taxon>
        <taxon>Nocardiaceae</taxon>
        <taxon>Nocardia</taxon>
    </lineage>
</organism>
<name>A0A9X2E383_9NOCA</name>
<keyword evidence="3" id="KW-1185">Reference proteome</keyword>
<feature type="compositionally biased region" description="Polar residues" evidence="1">
    <location>
        <begin position="28"/>
        <end position="42"/>
    </location>
</feature>
<dbReference type="AlphaFoldDB" id="A0A9X2E383"/>
<comment type="caution">
    <text evidence="2">The sequence shown here is derived from an EMBL/GenBank/DDBJ whole genome shotgun (WGS) entry which is preliminary data.</text>
</comment>
<accession>A0A9X2E383</accession>
<evidence type="ECO:0000313" key="2">
    <source>
        <dbReference type="EMBL" id="MCM6773312.1"/>
    </source>
</evidence>
<evidence type="ECO:0000256" key="1">
    <source>
        <dbReference type="SAM" id="MobiDB-lite"/>
    </source>
</evidence>
<reference evidence="2" key="1">
    <citation type="submission" date="2022-06" db="EMBL/GenBank/DDBJ databases">
        <title>Novel species in genus nocardia.</title>
        <authorList>
            <person name="Li F."/>
        </authorList>
    </citation>
    <scope>NUCLEOTIDE SEQUENCE</scope>
    <source>
        <strain evidence="2">CDC141</strain>
    </source>
</reference>
<protein>
    <submittedName>
        <fullName evidence="2">Uncharacterized protein</fullName>
    </submittedName>
</protein>
<sequence length="60" mass="6769">MPASNHVPDPTPSENPPLSRRDRRRKTTQPQPGNNFPTTKFASQGRAAVPAHKYLNYRRG</sequence>
<dbReference type="Proteomes" id="UP001139157">
    <property type="component" value="Unassembled WGS sequence"/>
</dbReference>
<proteinExistence type="predicted"/>